<evidence type="ECO:0000256" key="1">
    <source>
        <dbReference type="ARBA" id="ARBA00004123"/>
    </source>
</evidence>
<evidence type="ECO:0000313" key="10">
    <source>
        <dbReference type="RefSeq" id="XP_056857050.1"/>
    </source>
</evidence>
<dbReference type="PRINTS" id="PR00404">
    <property type="entry name" value="MADSDOMAIN"/>
</dbReference>
<dbReference type="GO" id="GO:0046983">
    <property type="term" value="F:protein dimerization activity"/>
    <property type="evidence" value="ECO:0007669"/>
    <property type="project" value="InterPro"/>
</dbReference>
<dbReference type="KEGG" id="rsz:130506428"/>
<dbReference type="KEGG" id="rsz:108825439"/>
<dbReference type="Pfam" id="PF00319">
    <property type="entry name" value="SRF-TF"/>
    <property type="match status" value="1"/>
</dbReference>
<dbReference type="AlphaFoldDB" id="A0A6J0L253"/>
<dbReference type="Proteomes" id="UP000504610">
    <property type="component" value="Unplaced"/>
</dbReference>
<dbReference type="PANTHER" id="PTHR11945:SF534">
    <property type="entry name" value="MYOCYTE-SPECIFIC ENHANCER FACTOR 2"/>
    <property type="match status" value="1"/>
</dbReference>
<organism evidence="7 8">
    <name type="scientific">Raphanus sativus</name>
    <name type="common">Radish</name>
    <name type="synonym">Raphanus raphanistrum var. sativus</name>
    <dbReference type="NCBI Taxonomy" id="3726"/>
    <lineage>
        <taxon>Eukaryota</taxon>
        <taxon>Viridiplantae</taxon>
        <taxon>Streptophyta</taxon>
        <taxon>Embryophyta</taxon>
        <taxon>Tracheophyta</taxon>
        <taxon>Spermatophyta</taxon>
        <taxon>Magnoliopsida</taxon>
        <taxon>eudicotyledons</taxon>
        <taxon>Gunneridae</taxon>
        <taxon>Pentapetalae</taxon>
        <taxon>rosids</taxon>
        <taxon>malvids</taxon>
        <taxon>Brassicales</taxon>
        <taxon>Brassicaceae</taxon>
        <taxon>Brassiceae</taxon>
        <taxon>Raphanus</taxon>
    </lineage>
</organism>
<keyword evidence="5" id="KW-0539">Nucleus</keyword>
<evidence type="ECO:0000313" key="8">
    <source>
        <dbReference type="RefSeq" id="XP_018454230.1"/>
    </source>
</evidence>
<dbReference type="SMART" id="SM00432">
    <property type="entry name" value="MADS"/>
    <property type="match status" value="1"/>
</dbReference>
<proteinExistence type="predicted"/>
<dbReference type="GO" id="GO:0000978">
    <property type="term" value="F:RNA polymerase II cis-regulatory region sequence-specific DNA binding"/>
    <property type="evidence" value="ECO:0007669"/>
    <property type="project" value="TreeGrafter"/>
</dbReference>
<dbReference type="Gene3D" id="3.40.1810.10">
    <property type="entry name" value="Transcription factor, MADS-box"/>
    <property type="match status" value="1"/>
</dbReference>
<dbReference type="SUPFAM" id="SSF55455">
    <property type="entry name" value="SRF-like"/>
    <property type="match status" value="1"/>
</dbReference>
<evidence type="ECO:0000313" key="7">
    <source>
        <dbReference type="Proteomes" id="UP000504610"/>
    </source>
</evidence>
<dbReference type="RefSeq" id="XP_056857050.1">
    <property type="nucleotide sequence ID" value="XM_057001070.1"/>
</dbReference>
<keyword evidence="7" id="KW-1185">Reference proteome</keyword>
<evidence type="ECO:0000256" key="4">
    <source>
        <dbReference type="ARBA" id="ARBA00023163"/>
    </source>
</evidence>
<evidence type="ECO:0000256" key="3">
    <source>
        <dbReference type="ARBA" id="ARBA00023125"/>
    </source>
</evidence>
<dbReference type="GO" id="GO:0000981">
    <property type="term" value="F:DNA-binding transcription factor activity, RNA polymerase II-specific"/>
    <property type="evidence" value="ECO:0007669"/>
    <property type="project" value="TreeGrafter"/>
</dbReference>
<keyword evidence="2" id="KW-0805">Transcription regulation</keyword>
<reference evidence="8 9" key="1">
    <citation type="submission" date="2025-04" db="UniProtKB">
        <authorList>
            <consortium name="RefSeq"/>
        </authorList>
    </citation>
    <scope>IDENTIFICATION</scope>
    <source>
        <tissue evidence="8 9">Leaf</tissue>
    </source>
</reference>
<dbReference type="KEGG" id="rsz:108825441"/>
<sequence>MPRGKLKLEPITDDFARKQSFRKRKKGIIKKVNELATLCGVKACAVINSCDNTEPEFSPSKEGAKEVCLKFLDVLPEQRYKKMYDQERYLWERIQKEREKLMRIDEENREIEVQEVMFDLLKGKAMSPHHYSDPGFIEALNLIIDDNVNKLTHRTEFLEPIGALNVAVTDASGPVVGDVDPFAVGTEGLVSNPTEFYDHMRQYDGMDMSVNEQAHGGSNDHVHHQNMNLQEPFQYQSLGNFYDQTQPRFNGSSQDMYTCLSLDQGQSSNQYPNQHQSLLMGQPQQMSDVQASVASMDDNSYCYHQLPITSQMPVTTTTTAAPAADLSDHSIDNKC</sequence>
<dbReference type="RefSeq" id="XP_018454231.1">
    <property type="nucleotide sequence ID" value="XM_018598729.1"/>
</dbReference>
<keyword evidence="3" id="KW-0238">DNA-binding</keyword>
<name>A0A6J0L253_RAPSA</name>
<dbReference type="InterPro" id="IPR036879">
    <property type="entry name" value="TF_MADSbox_sf"/>
</dbReference>
<protein>
    <submittedName>
        <fullName evidence="8 9">Agamous-like MADS-box protein AGL36</fullName>
    </submittedName>
</protein>
<dbReference type="PANTHER" id="PTHR11945">
    <property type="entry name" value="MADS BOX PROTEIN"/>
    <property type="match status" value="1"/>
</dbReference>
<evidence type="ECO:0000313" key="9">
    <source>
        <dbReference type="RefSeq" id="XP_018454231.1"/>
    </source>
</evidence>
<feature type="domain" description="MADS-box" evidence="6">
    <location>
        <begin position="1"/>
        <end position="61"/>
    </location>
</feature>
<dbReference type="GO" id="GO:0045893">
    <property type="term" value="P:positive regulation of DNA-templated transcription"/>
    <property type="evidence" value="ECO:0007669"/>
    <property type="project" value="UniProtKB-ARBA"/>
</dbReference>
<dbReference type="PROSITE" id="PS50066">
    <property type="entry name" value="MADS_BOX_2"/>
    <property type="match status" value="1"/>
</dbReference>
<dbReference type="GeneID" id="108825439"/>
<dbReference type="GO" id="GO:0005634">
    <property type="term" value="C:nucleus"/>
    <property type="evidence" value="ECO:0007669"/>
    <property type="project" value="UniProtKB-SubCell"/>
</dbReference>
<dbReference type="RefSeq" id="XP_018454230.1">
    <property type="nucleotide sequence ID" value="XM_018598728.2"/>
</dbReference>
<evidence type="ECO:0000256" key="5">
    <source>
        <dbReference type="ARBA" id="ARBA00023242"/>
    </source>
</evidence>
<dbReference type="GeneID" id="108825441"/>
<accession>A0A6J0L253</accession>
<comment type="subcellular location">
    <subcellularLocation>
        <location evidence="1">Nucleus</location>
    </subcellularLocation>
</comment>
<keyword evidence="4" id="KW-0804">Transcription</keyword>
<dbReference type="InterPro" id="IPR002100">
    <property type="entry name" value="TF_MADSbox"/>
</dbReference>
<evidence type="ECO:0000259" key="6">
    <source>
        <dbReference type="PROSITE" id="PS50066"/>
    </source>
</evidence>
<gene>
    <name evidence="8" type="primary">LOC108825439</name>
    <name evidence="9" type="synonym">LOC108825441</name>
    <name evidence="10" type="synonym">LOC130506428</name>
</gene>
<dbReference type="OrthoDB" id="1110195at2759"/>
<evidence type="ECO:0000256" key="2">
    <source>
        <dbReference type="ARBA" id="ARBA00023015"/>
    </source>
</evidence>